<sequence length="1045" mass="110431">MTHRDTTTPTGTEAGTGGETEAGGETGTGGAVEMLELDAFARFFAEANTSCGPACDDPCPEHGAPPRPFAWQQGYLEQVARSGVWADLDIPTGLGKTSLIDIWVFLLAWQARRGGPRTVPLRLFFVVDRRLVVDQTHGHAQHLARRLAAAPPGSVLAKVAAALAGLSGGHPLEVVRMRGGVDWASRWLSSPAQPAVVTATVDQYGSRLLFRGYGVSARMRPIDAALCGVDALLAVDEAHIALPLLTTAADCAAYQSLTEDAGLAGRELKVVSLSATASPDPGRERFSLPAADRTHPVARPRLEAQRRVTLLDAGVPRKSAEAFAAAAEGCLDALLAAARRPVVGVVANTIAAARAAHQRLGQRQDIDLLLITGRTRAAERDLLLDGPLLRELLEGPDPHRERPLVVVATQTIEVGWDISFGAMFTEVPSADALIQRLGRVDRRGGYGHAPVIVARTHVAAKPEEESRIPVYGAAAARTWEWLTGNTATIRPGDQALAGALGPGVGLEMNPTTLPGLLEDVDLAAMSASRPDIPAVHATLLASWARTSPEPVPDQDVHPFLHGLDTSVPDVQIIWRADLPSRGEAGKPVLPGPHARESVAVPAAHLRRLLTDDPSSVMLSDLEQQPDREAPVPGQRHQLTLPVMRWATDEDGTSFWQHITDASDISPGGTYMLPSALGGHDAYGFTGRTGDATVPDLGDFPSGRTVAVTRIDAAVLASLTGVPAEEFAPAIAKATAQLTTSADDVPGPDDVIGDLLTKVADLTHRADGRFAPQLAERLESLLAVSAWAPETDRTGGAKGGAAGRSRYLIDGERLLLHVPQRAGTAVAGIGDDADTTSHTRPVALKAHGTAVGAHARVFAELLGLPEPLVNALALAGEAHDCGKAHPRFQVRLCGGDRLWAESLEEPLAKSGMDPADRVAFGRADSLARWPRLLRHEALSAAAVRQWLSARPVEAAGTDSELITHLVAAHHGWSRPLLPPESDPEPTDVACPMPDGSAVTVNSGVMGTDWDGHDRFTALNERYGPWGLALLEAVIRLADMACSEEGT</sequence>
<comment type="similarity">
    <text evidence="2">In the central section; belongs to the CRISPR-associated helicase Cas3 family.</text>
</comment>
<comment type="similarity">
    <text evidence="1">In the N-terminal section; belongs to the CRISPR-associated nuclease Cas3-HD family.</text>
</comment>
<keyword evidence="8" id="KW-0051">Antiviral defense</keyword>
<gene>
    <name evidence="11" type="ORF">SAMN05444716_103126</name>
</gene>
<proteinExistence type="inferred from homology"/>
<keyword evidence="7" id="KW-0067">ATP-binding</keyword>
<evidence type="ECO:0000256" key="2">
    <source>
        <dbReference type="ARBA" id="ARBA00009046"/>
    </source>
</evidence>
<keyword evidence="4" id="KW-0547">Nucleotide-binding</keyword>
<keyword evidence="6 11" id="KW-0347">Helicase</keyword>
<dbReference type="InterPro" id="IPR006483">
    <property type="entry name" value="CRISPR-assoc_Cas3_HD"/>
</dbReference>
<evidence type="ECO:0000256" key="9">
    <source>
        <dbReference type="SAM" id="MobiDB-lite"/>
    </source>
</evidence>
<dbReference type="NCBIfam" id="TIGR01596">
    <property type="entry name" value="cas3_HD"/>
    <property type="match status" value="1"/>
</dbReference>
<evidence type="ECO:0000256" key="3">
    <source>
        <dbReference type="ARBA" id="ARBA00022723"/>
    </source>
</evidence>
<dbReference type="EMBL" id="FPAB01000003">
    <property type="protein sequence ID" value="SFS64871.1"/>
    <property type="molecule type" value="Genomic_DNA"/>
</dbReference>
<dbReference type="Gene3D" id="3.40.50.300">
    <property type="entry name" value="P-loop containing nucleotide triphosphate hydrolases"/>
    <property type="match status" value="1"/>
</dbReference>
<dbReference type="GO" id="GO:0046872">
    <property type="term" value="F:metal ion binding"/>
    <property type="evidence" value="ECO:0007669"/>
    <property type="project" value="UniProtKB-KW"/>
</dbReference>
<dbReference type="InterPro" id="IPR038257">
    <property type="entry name" value="CRISPR-assoc_Cas3_HD_sf"/>
</dbReference>
<dbReference type="STRING" id="1176198.SAMN05444716_103126"/>
<keyword evidence="12" id="KW-1185">Reference proteome</keyword>
<dbReference type="Pfam" id="PF22590">
    <property type="entry name" value="Cas3-like_C_2"/>
    <property type="match status" value="1"/>
</dbReference>
<dbReference type="RefSeq" id="WP_093842663.1">
    <property type="nucleotide sequence ID" value="NZ_FPAB01000003.1"/>
</dbReference>
<dbReference type="GO" id="GO:0004386">
    <property type="term" value="F:helicase activity"/>
    <property type="evidence" value="ECO:0007669"/>
    <property type="project" value="UniProtKB-KW"/>
</dbReference>
<keyword evidence="3" id="KW-0479">Metal-binding</keyword>
<reference evidence="12" key="1">
    <citation type="submission" date="2016-10" db="EMBL/GenBank/DDBJ databases">
        <authorList>
            <person name="Varghese N."/>
            <person name="Submissions S."/>
        </authorList>
    </citation>
    <scope>NUCLEOTIDE SEQUENCE [LARGE SCALE GENOMIC DNA]</scope>
    <source>
        <strain evidence="12">CGMCC 4.7047</strain>
    </source>
</reference>
<dbReference type="Pfam" id="PF18019">
    <property type="entry name" value="Cas3_HD"/>
    <property type="match status" value="1"/>
</dbReference>
<protein>
    <submittedName>
        <fullName evidence="11">CRISPR-associated endonuclease/helicase Cas3</fullName>
    </submittedName>
</protein>
<evidence type="ECO:0000256" key="6">
    <source>
        <dbReference type="ARBA" id="ARBA00022806"/>
    </source>
</evidence>
<evidence type="ECO:0000256" key="4">
    <source>
        <dbReference type="ARBA" id="ARBA00022741"/>
    </source>
</evidence>
<dbReference type="Gene3D" id="1.10.3210.30">
    <property type="match status" value="1"/>
</dbReference>
<dbReference type="NCBIfam" id="TIGR02621">
    <property type="entry name" value="cas3_GSU0051"/>
    <property type="match status" value="1"/>
</dbReference>
<dbReference type="SUPFAM" id="SSF52540">
    <property type="entry name" value="P-loop containing nucleoside triphosphate hydrolases"/>
    <property type="match status" value="1"/>
</dbReference>
<name>A0A1I6RJH8_9ACTN</name>
<evidence type="ECO:0000256" key="5">
    <source>
        <dbReference type="ARBA" id="ARBA00022801"/>
    </source>
</evidence>
<evidence type="ECO:0000313" key="11">
    <source>
        <dbReference type="EMBL" id="SFS64871.1"/>
    </source>
</evidence>
<evidence type="ECO:0000259" key="10">
    <source>
        <dbReference type="PROSITE" id="PS51643"/>
    </source>
</evidence>
<dbReference type="PROSITE" id="PS51643">
    <property type="entry name" value="HD_CAS3"/>
    <property type="match status" value="1"/>
</dbReference>
<keyword evidence="11" id="KW-0540">Nuclease</keyword>
<dbReference type="GO" id="GO:0004519">
    <property type="term" value="F:endonuclease activity"/>
    <property type="evidence" value="ECO:0007669"/>
    <property type="project" value="UniProtKB-KW"/>
</dbReference>
<dbReference type="InterPro" id="IPR013444">
    <property type="entry name" value="Helicase_Cas3_CRISPR-ass_Anaes"/>
</dbReference>
<evidence type="ECO:0000256" key="1">
    <source>
        <dbReference type="ARBA" id="ARBA00006847"/>
    </source>
</evidence>
<dbReference type="InterPro" id="IPR027417">
    <property type="entry name" value="P-loop_NTPase"/>
</dbReference>
<feature type="region of interest" description="Disordered" evidence="9">
    <location>
        <begin position="1"/>
        <end position="29"/>
    </location>
</feature>
<dbReference type="GO" id="GO:0051607">
    <property type="term" value="P:defense response to virus"/>
    <property type="evidence" value="ECO:0007669"/>
    <property type="project" value="UniProtKB-KW"/>
</dbReference>
<accession>A0A1I6RJH8</accession>
<organism evidence="11 12">
    <name type="scientific">Streptomyces harbinensis</name>
    <dbReference type="NCBI Taxonomy" id="1176198"/>
    <lineage>
        <taxon>Bacteria</taxon>
        <taxon>Bacillati</taxon>
        <taxon>Actinomycetota</taxon>
        <taxon>Actinomycetes</taxon>
        <taxon>Kitasatosporales</taxon>
        <taxon>Streptomycetaceae</taxon>
        <taxon>Streptomyces</taxon>
    </lineage>
</organism>
<evidence type="ECO:0000313" key="12">
    <source>
        <dbReference type="Proteomes" id="UP000198873"/>
    </source>
</evidence>
<dbReference type="Proteomes" id="UP000198873">
    <property type="component" value="Unassembled WGS sequence"/>
</dbReference>
<dbReference type="GO" id="GO:0005524">
    <property type="term" value="F:ATP binding"/>
    <property type="evidence" value="ECO:0007669"/>
    <property type="project" value="UniProtKB-KW"/>
</dbReference>
<keyword evidence="5" id="KW-0378">Hydrolase</keyword>
<feature type="domain" description="HD Cas3-type" evidence="10">
    <location>
        <begin position="836"/>
        <end position="1039"/>
    </location>
</feature>
<feature type="compositionally biased region" description="Gly residues" evidence="9">
    <location>
        <begin position="14"/>
        <end position="29"/>
    </location>
</feature>
<dbReference type="InterPro" id="IPR054712">
    <property type="entry name" value="Cas3-like_dom"/>
</dbReference>
<dbReference type="GO" id="GO:0016787">
    <property type="term" value="F:hydrolase activity"/>
    <property type="evidence" value="ECO:0007669"/>
    <property type="project" value="UniProtKB-KW"/>
</dbReference>
<keyword evidence="11" id="KW-0255">Endonuclease</keyword>
<evidence type="ECO:0000256" key="8">
    <source>
        <dbReference type="ARBA" id="ARBA00023118"/>
    </source>
</evidence>
<evidence type="ECO:0000256" key="7">
    <source>
        <dbReference type="ARBA" id="ARBA00022840"/>
    </source>
</evidence>
<dbReference type="AlphaFoldDB" id="A0A1I6RJH8"/>